<accession>A0A934JNV0</accession>
<dbReference type="InterPro" id="IPR012334">
    <property type="entry name" value="Pectin_lyas_fold"/>
</dbReference>
<dbReference type="EMBL" id="JAEMNX010000029">
    <property type="protein sequence ID" value="MBJ7539670.1"/>
    <property type="molecule type" value="Genomic_DNA"/>
</dbReference>
<sequence length="308" mass="32904">MMLPVIRLFKIWHVIVGRFSFNKKASLFIFSVRPIPRYSSHQSLLAPCRKHQKHIALILLSSYFSMPGVLLAQGVSAANTAHAPAFDTAANGVPIVNINAPSVKGVSRNQYNELNVDAKGLIFNNSTAIVQTKLAGYVDGNKRLGGKSAGIILNEVLGNSRSALNGYMEIAGQRAQLIIANQSGITCNGCGFINTSRGMLTTGASVFDAFGNLSGFDVSRGDVDITGLGFNDTDTDEVDILARSVSLNAEMWANQATIITGDNLIDYQDKSVKARSTGEKEGFSLDVAAIGGMYANRIRLIGTEKGLG</sequence>
<name>A0A934JNV0_9GAMM</name>
<keyword evidence="3" id="KW-1185">Reference proteome</keyword>
<dbReference type="NCBIfam" id="TIGR01901">
    <property type="entry name" value="adhes_NPXG"/>
    <property type="match status" value="1"/>
</dbReference>
<evidence type="ECO:0000259" key="1">
    <source>
        <dbReference type="SMART" id="SM00912"/>
    </source>
</evidence>
<protein>
    <submittedName>
        <fullName evidence="2">Filamentous hemagglutinin N-terminal domain-containing protein</fullName>
    </submittedName>
</protein>
<feature type="domain" description="Filamentous haemagglutinin FhaB/tRNA nuclease CdiA-like TPS" evidence="1">
    <location>
        <begin position="90"/>
        <end position="210"/>
    </location>
</feature>
<proteinExistence type="predicted"/>
<dbReference type="Proteomes" id="UP000628710">
    <property type="component" value="Unassembled WGS sequence"/>
</dbReference>
<reference evidence="2" key="1">
    <citation type="submission" date="2020-12" db="EMBL/GenBank/DDBJ databases">
        <title>Marinomonas arctica sp. nov., a psychrotolerant bacterium isolated from the Arctic.</title>
        <authorList>
            <person name="Zhang Y."/>
        </authorList>
    </citation>
    <scope>NUCLEOTIDE SEQUENCE</scope>
    <source>
        <strain evidence="2">C1424</strain>
    </source>
</reference>
<evidence type="ECO:0000313" key="2">
    <source>
        <dbReference type="EMBL" id="MBJ7539670.1"/>
    </source>
</evidence>
<feature type="non-terminal residue" evidence="2">
    <location>
        <position position="308"/>
    </location>
</feature>
<evidence type="ECO:0000313" key="3">
    <source>
        <dbReference type="Proteomes" id="UP000628710"/>
    </source>
</evidence>
<dbReference type="SMART" id="SM00912">
    <property type="entry name" value="Haemagg_act"/>
    <property type="match status" value="1"/>
</dbReference>
<organism evidence="2 3">
    <name type="scientific">Marinomonas transparens</name>
    <dbReference type="NCBI Taxonomy" id="2795388"/>
    <lineage>
        <taxon>Bacteria</taxon>
        <taxon>Pseudomonadati</taxon>
        <taxon>Pseudomonadota</taxon>
        <taxon>Gammaproteobacteria</taxon>
        <taxon>Oceanospirillales</taxon>
        <taxon>Oceanospirillaceae</taxon>
        <taxon>Marinomonas</taxon>
    </lineage>
</organism>
<dbReference type="SUPFAM" id="SSF51126">
    <property type="entry name" value="Pectin lyase-like"/>
    <property type="match status" value="1"/>
</dbReference>
<comment type="caution">
    <text evidence="2">The sequence shown here is derived from an EMBL/GenBank/DDBJ whole genome shotgun (WGS) entry which is preliminary data.</text>
</comment>
<dbReference type="AlphaFoldDB" id="A0A934JNV0"/>
<dbReference type="RefSeq" id="WP_199470065.1">
    <property type="nucleotide sequence ID" value="NZ_JAEMNX010000029.1"/>
</dbReference>
<gene>
    <name evidence="2" type="ORF">I8J31_18490</name>
</gene>
<dbReference type="Pfam" id="PF05860">
    <property type="entry name" value="TPS"/>
    <property type="match status" value="1"/>
</dbReference>
<dbReference type="Gene3D" id="2.160.20.10">
    <property type="entry name" value="Single-stranded right-handed beta-helix, Pectin lyase-like"/>
    <property type="match status" value="1"/>
</dbReference>
<dbReference type="InterPro" id="IPR011050">
    <property type="entry name" value="Pectin_lyase_fold/virulence"/>
</dbReference>
<dbReference type="InterPro" id="IPR008638">
    <property type="entry name" value="FhaB/CdiA-like_TPS"/>
</dbReference>